<dbReference type="PANTHER" id="PTHR11012:SF54">
    <property type="entry name" value="CHK KINASE-LIKE DOMAIN-CONTAINING PROTEIN"/>
    <property type="match status" value="1"/>
</dbReference>
<dbReference type="SUPFAM" id="SSF56112">
    <property type="entry name" value="Protein kinase-like (PK-like)"/>
    <property type="match status" value="1"/>
</dbReference>
<dbReference type="AlphaFoldDB" id="A0A182TA66"/>
<organism evidence="2 3">
    <name type="scientific">Anopheles maculatus</name>
    <dbReference type="NCBI Taxonomy" id="74869"/>
    <lineage>
        <taxon>Eukaryota</taxon>
        <taxon>Metazoa</taxon>
        <taxon>Ecdysozoa</taxon>
        <taxon>Arthropoda</taxon>
        <taxon>Hexapoda</taxon>
        <taxon>Insecta</taxon>
        <taxon>Pterygota</taxon>
        <taxon>Neoptera</taxon>
        <taxon>Endopterygota</taxon>
        <taxon>Diptera</taxon>
        <taxon>Nematocera</taxon>
        <taxon>Culicoidea</taxon>
        <taxon>Culicidae</taxon>
        <taxon>Anophelinae</taxon>
        <taxon>Anopheles</taxon>
        <taxon>Anopheles maculatus group</taxon>
    </lineage>
</organism>
<dbReference type="VEuPathDB" id="VectorBase:AMAM022749"/>
<dbReference type="Pfam" id="PF02958">
    <property type="entry name" value="EcKL"/>
    <property type="match status" value="1"/>
</dbReference>
<dbReference type="InterPro" id="IPR011009">
    <property type="entry name" value="Kinase-like_dom_sf"/>
</dbReference>
<dbReference type="Gene3D" id="3.90.1200.10">
    <property type="match status" value="1"/>
</dbReference>
<keyword evidence="3" id="KW-1185">Reference proteome</keyword>
<evidence type="ECO:0000259" key="1">
    <source>
        <dbReference type="SMART" id="SM00587"/>
    </source>
</evidence>
<dbReference type="SMART" id="SM00587">
    <property type="entry name" value="CHK"/>
    <property type="match status" value="1"/>
</dbReference>
<dbReference type="EnsemblMetazoa" id="AMAM022749-RA">
    <property type="protein sequence ID" value="AMAM022749-PA"/>
    <property type="gene ID" value="AMAM022749"/>
</dbReference>
<sequence length="410" mass="47365">MSEATVSVPAYVQERLLIVAQKEGFSRDHLFIEYEKGSKSGDGYIGLIVRARFVSAGQPSLSVICKFPPEDPQQRERFNAMLLFERETFIYQRILPAFEEIQQQYGVTQREDTYFGNYPKRYHAYCDVERGEAVLILEDLVALHRPAMKLLDQYIPVDYEHVRVLMIALGKLNACSFALKHHRPELFEQVRQLNDVLSIVLDTEQTRPLTPRNCQLAASAFDSQKEASHHRELLELCQSMWPRTGAHIRGERAEPYAALNHGDCWTNNVMFGYDANGHVNDVCLLDWQMARYGSPALDYTLFIFLCGELELRREKFHTLVTEFYNAFSTSLLQLGVDPEKALPRVELEKQFVRFGKLALAMGTYALPNFAQLPTEICETPAKYQTDKRLQYYCTMMRELVKDSEQFDQIK</sequence>
<dbReference type="InterPro" id="IPR004119">
    <property type="entry name" value="EcKL"/>
</dbReference>
<feature type="domain" description="CHK kinase-like" evidence="1">
    <location>
        <begin position="135"/>
        <end position="333"/>
    </location>
</feature>
<dbReference type="InterPro" id="IPR015897">
    <property type="entry name" value="CHK_kinase-like"/>
</dbReference>
<reference evidence="3" key="1">
    <citation type="submission" date="2013-09" db="EMBL/GenBank/DDBJ databases">
        <title>The Genome Sequence of Anopheles maculatus species B.</title>
        <authorList>
            <consortium name="The Broad Institute Genomics Platform"/>
            <person name="Neafsey D.E."/>
            <person name="Besansky N."/>
            <person name="Howell P."/>
            <person name="Walton C."/>
            <person name="Young S.K."/>
            <person name="Zeng Q."/>
            <person name="Gargeya S."/>
            <person name="Fitzgerald M."/>
            <person name="Haas B."/>
            <person name="Abouelleil A."/>
            <person name="Allen A.W."/>
            <person name="Alvarado L."/>
            <person name="Arachchi H.M."/>
            <person name="Berlin A.M."/>
            <person name="Chapman S.B."/>
            <person name="Gainer-Dewar J."/>
            <person name="Goldberg J."/>
            <person name="Griggs A."/>
            <person name="Gujja S."/>
            <person name="Hansen M."/>
            <person name="Howarth C."/>
            <person name="Imamovic A."/>
            <person name="Ireland A."/>
            <person name="Larimer J."/>
            <person name="McCowan C."/>
            <person name="Murphy C."/>
            <person name="Pearson M."/>
            <person name="Poon T.W."/>
            <person name="Priest M."/>
            <person name="Roberts A."/>
            <person name="Saif S."/>
            <person name="Shea T."/>
            <person name="Sisk P."/>
            <person name="Sykes S."/>
            <person name="Wortman J."/>
            <person name="Nusbaum C."/>
            <person name="Birren B."/>
        </authorList>
    </citation>
    <scope>NUCLEOTIDE SEQUENCE [LARGE SCALE GENOMIC DNA]</scope>
    <source>
        <strain evidence="3">maculatus3</strain>
    </source>
</reference>
<name>A0A182TA66_9DIPT</name>
<protein>
    <recommendedName>
        <fullName evidence="1">CHK kinase-like domain-containing protein</fullName>
    </recommendedName>
</protein>
<reference evidence="2" key="2">
    <citation type="submission" date="2020-05" db="UniProtKB">
        <authorList>
            <consortium name="EnsemblMetazoa"/>
        </authorList>
    </citation>
    <scope>IDENTIFICATION</scope>
    <source>
        <strain evidence="2">maculatus3</strain>
    </source>
</reference>
<proteinExistence type="predicted"/>
<dbReference type="Proteomes" id="UP000075901">
    <property type="component" value="Unassembled WGS sequence"/>
</dbReference>
<evidence type="ECO:0000313" key="2">
    <source>
        <dbReference type="EnsemblMetazoa" id="AMAM022749-PA"/>
    </source>
</evidence>
<evidence type="ECO:0000313" key="3">
    <source>
        <dbReference type="Proteomes" id="UP000075901"/>
    </source>
</evidence>
<dbReference type="PANTHER" id="PTHR11012">
    <property type="entry name" value="PROTEIN KINASE-LIKE DOMAIN-CONTAINING"/>
    <property type="match status" value="1"/>
</dbReference>
<accession>A0A182TA66</accession>